<gene>
    <name evidence="1" type="ORF">LOK49_LG05G01986</name>
</gene>
<proteinExistence type="predicted"/>
<reference evidence="1 2" key="1">
    <citation type="journal article" date="2022" name="Plant J.">
        <title>Chromosome-level genome of Camellia lanceoleosa provides a valuable resource for understanding genome evolution and self-incompatibility.</title>
        <authorList>
            <person name="Gong W."/>
            <person name="Xiao S."/>
            <person name="Wang L."/>
            <person name="Liao Z."/>
            <person name="Chang Y."/>
            <person name="Mo W."/>
            <person name="Hu G."/>
            <person name="Li W."/>
            <person name="Zhao G."/>
            <person name="Zhu H."/>
            <person name="Hu X."/>
            <person name="Ji K."/>
            <person name="Xiang X."/>
            <person name="Song Q."/>
            <person name="Yuan D."/>
            <person name="Jin S."/>
            <person name="Zhang L."/>
        </authorList>
    </citation>
    <scope>NUCLEOTIDE SEQUENCE [LARGE SCALE GENOMIC DNA]</scope>
    <source>
        <strain evidence="1">SQ_2022a</strain>
    </source>
</reference>
<evidence type="ECO:0000313" key="1">
    <source>
        <dbReference type="EMBL" id="KAI8013891.1"/>
    </source>
</evidence>
<accession>A0ACC0HL94</accession>
<evidence type="ECO:0000313" key="2">
    <source>
        <dbReference type="Proteomes" id="UP001060215"/>
    </source>
</evidence>
<comment type="caution">
    <text evidence="1">The sequence shown here is derived from an EMBL/GenBank/DDBJ whole genome shotgun (WGS) entry which is preliminary data.</text>
</comment>
<sequence>MELWPFSTQSTRFLRHSLALLHPGFMKWNFVIVGGDTKPLQWKLCKGFETSSNQVLDMQFGVSFTSLKLVAAYSNDHVKVFELLHPLELKNWQLQAEFQNVIDSVSKFGKVACLSASISWTPQRGESQQLSFVLGFNLNVMQLNSAKVPQIGPFEEETVQL</sequence>
<dbReference type="Proteomes" id="UP001060215">
    <property type="component" value="Chromosome 4"/>
</dbReference>
<protein>
    <submittedName>
        <fullName evidence="1">Protein SEH1</fullName>
    </submittedName>
</protein>
<name>A0ACC0HL94_9ERIC</name>
<organism evidence="1 2">
    <name type="scientific">Camellia lanceoleosa</name>
    <dbReference type="NCBI Taxonomy" id="1840588"/>
    <lineage>
        <taxon>Eukaryota</taxon>
        <taxon>Viridiplantae</taxon>
        <taxon>Streptophyta</taxon>
        <taxon>Embryophyta</taxon>
        <taxon>Tracheophyta</taxon>
        <taxon>Spermatophyta</taxon>
        <taxon>Magnoliopsida</taxon>
        <taxon>eudicotyledons</taxon>
        <taxon>Gunneridae</taxon>
        <taxon>Pentapetalae</taxon>
        <taxon>asterids</taxon>
        <taxon>Ericales</taxon>
        <taxon>Theaceae</taxon>
        <taxon>Camellia</taxon>
    </lineage>
</organism>
<dbReference type="EMBL" id="CM045761">
    <property type="protein sequence ID" value="KAI8013891.1"/>
    <property type="molecule type" value="Genomic_DNA"/>
</dbReference>
<keyword evidence="2" id="KW-1185">Reference proteome</keyword>